<dbReference type="GO" id="GO:0016787">
    <property type="term" value="F:hydrolase activity"/>
    <property type="evidence" value="ECO:0007669"/>
    <property type="project" value="UniProtKB-KW"/>
</dbReference>
<dbReference type="SUPFAM" id="SSF53474">
    <property type="entry name" value="alpha/beta-Hydrolases"/>
    <property type="match status" value="1"/>
</dbReference>
<feature type="domain" description="AB hydrolase-1" evidence="3">
    <location>
        <begin position="114"/>
        <end position="268"/>
    </location>
</feature>
<proteinExistence type="inferred from homology"/>
<dbReference type="EC" id="3.1.-.-" evidence="4"/>
<evidence type="ECO:0000256" key="2">
    <source>
        <dbReference type="SAM" id="SignalP"/>
    </source>
</evidence>
<dbReference type="Proteomes" id="UP001596137">
    <property type="component" value="Unassembled WGS sequence"/>
</dbReference>
<evidence type="ECO:0000313" key="5">
    <source>
        <dbReference type="Proteomes" id="UP001596137"/>
    </source>
</evidence>
<dbReference type="RefSeq" id="WP_380746625.1">
    <property type="nucleotide sequence ID" value="NZ_JBHSRF010000002.1"/>
</dbReference>
<feature type="chain" id="PRO_5046596496" evidence="2">
    <location>
        <begin position="25"/>
        <end position="296"/>
    </location>
</feature>
<sequence>MRWLRTAVAALFMSVTVGGGTAVAGQDDLFAYRRSAVEVRELSVEHRDGVVVRDITYAGPGAVPVRAYLVEPERRGRYAATLYLHWFEPGNPTQNRTEFLDEAVSMARRGMVALLPDLTFPWQDGPVGDQTDRERVVRQVVQLRRGLDLVNSRPGVDPGRVAVVGHDYGGMYGLLLATAADARRVRAAVAVNVDPTFSNWFAHFFLDLGGDATIRYEKLMEPVDPVRYVARGVGGGLLYQFSEPDFFVPDATRRALVSVTAEPKTYRLYAGAPHELPGEPARAERSTWLAGRLGLS</sequence>
<evidence type="ECO:0000256" key="1">
    <source>
        <dbReference type="ARBA" id="ARBA00038115"/>
    </source>
</evidence>
<organism evidence="4 5">
    <name type="scientific">Sphaerisporangium aureirubrum</name>
    <dbReference type="NCBI Taxonomy" id="1544736"/>
    <lineage>
        <taxon>Bacteria</taxon>
        <taxon>Bacillati</taxon>
        <taxon>Actinomycetota</taxon>
        <taxon>Actinomycetes</taxon>
        <taxon>Streptosporangiales</taxon>
        <taxon>Streptosporangiaceae</taxon>
        <taxon>Sphaerisporangium</taxon>
    </lineage>
</organism>
<keyword evidence="5" id="KW-1185">Reference proteome</keyword>
<dbReference type="PANTHER" id="PTHR22946:SF0">
    <property type="entry name" value="DIENELACTONE HYDROLASE DOMAIN-CONTAINING PROTEIN"/>
    <property type="match status" value="1"/>
</dbReference>
<dbReference type="InterPro" id="IPR000073">
    <property type="entry name" value="AB_hydrolase_1"/>
</dbReference>
<comment type="caution">
    <text evidence="4">The sequence shown here is derived from an EMBL/GenBank/DDBJ whole genome shotgun (WGS) entry which is preliminary data.</text>
</comment>
<dbReference type="Pfam" id="PF12697">
    <property type="entry name" value="Abhydrolase_6"/>
    <property type="match status" value="1"/>
</dbReference>
<dbReference type="Gene3D" id="3.40.50.1820">
    <property type="entry name" value="alpha/beta hydrolase"/>
    <property type="match status" value="1"/>
</dbReference>
<dbReference type="InterPro" id="IPR029058">
    <property type="entry name" value="AB_hydrolase_fold"/>
</dbReference>
<name>A0ABW1N9B6_9ACTN</name>
<reference evidence="5" key="1">
    <citation type="journal article" date="2019" name="Int. J. Syst. Evol. Microbiol.">
        <title>The Global Catalogue of Microorganisms (GCM) 10K type strain sequencing project: providing services to taxonomists for standard genome sequencing and annotation.</title>
        <authorList>
            <consortium name="The Broad Institute Genomics Platform"/>
            <consortium name="The Broad Institute Genome Sequencing Center for Infectious Disease"/>
            <person name="Wu L."/>
            <person name="Ma J."/>
        </authorList>
    </citation>
    <scope>NUCLEOTIDE SEQUENCE [LARGE SCALE GENOMIC DNA]</scope>
    <source>
        <strain evidence="5">JCM 30346</strain>
    </source>
</reference>
<dbReference type="InterPro" id="IPR050261">
    <property type="entry name" value="FrsA_esterase"/>
</dbReference>
<keyword evidence="2" id="KW-0732">Signal</keyword>
<gene>
    <name evidence="4" type="ORF">ACFP1K_02455</name>
</gene>
<feature type="signal peptide" evidence="2">
    <location>
        <begin position="1"/>
        <end position="24"/>
    </location>
</feature>
<protein>
    <submittedName>
        <fullName evidence="4">Dienelactone hydrolase family protein</fullName>
        <ecNumber evidence="4">3.1.-.-</ecNumber>
    </submittedName>
</protein>
<dbReference type="EMBL" id="JBHSRF010000002">
    <property type="protein sequence ID" value="MFC6080005.1"/>
    <property type="molecule type" value="Genomic_DNA"/>
</dbReference>
<evidence type="ECO:0000313" key="4">
    <source>
        <dbReference type="EMBL" id="MFC6080005.1"/>
    </source>
</evidence>
<accession>A0ABW1N9B6</accession>
<comment type="similarity">
    <text evidence="1">Belongs to the AB hydrolase superfamily. FUS2 hydrolase family.</text>
</comment>
<keyword evidence="4" id="KW-0378">Hydrolase</keyword>
<dbReference type="PANTHER" id="PTHR22946">
    <property type="entry name" value="DIENELACTONE HYDROLASE DOMAIN-CONTAINING PROTEIN-RELATED"/>
    <property type="match status" value="1"/>
</dbReference>
<evidence type="ECO:0000259" key="3">
    <source>
        <dbReference type="Pfam" id="PF12697"/>
    </source>
</evidence>